<dbReference type="PANTHER" id="PTHR24170">
    <property type="entry name" value="ANKYRIN REPEAT DOMAIN-CONTAINING PROTEIN 27"/>
    <property type="match status" value="1"/>
</dbReference>
<organism evidence="2 3">
    <name type="scientific">Sugiyamaella lignohabitans</name>
    <dbReference type="NCBI Taxonomy" id="796027"/>
    <lineage>
        <taxon>Eukaryota</taxon>
        <taxon>Fungi</taxon>
        <taxon>Dikarya</taxon>
        <taxon>Ascomycota</taxon>
        <taxon>Saccharomycotina</taxon>
        <taxon>Dipodascomycetes</taxon>
        <taxon>Dipodascales</taxon>
        <taxon>Trichomonascaceae</taxon>
        <taxon>Sugiyamaella</taxon>
    </lineage>
</organism>
<dbReference type="GO" id="GO:0005085">
    <property type="term" value="F:guanyl-nucleotide exchange factor activity"/>
    <property type="evidence" value="ECO:0007669"/>
    <property type="project" value="TreeGrafter"/>
</dbReference>
<evidence type="ECO:0000313" key="2">
    <source>
        <dbReference type="EMBL" id="ANB12337.1"/>
    </source>
</evidence>
<evidence type="ECO:0000313" key="3">
    <source>
        <dbReference type="Proteomes" id="UP000189580"/>
    </source>
</evidence>
<name>A0A161HIJ5_9ASCO</name>
<gene>
    <name evidence="2" type="ORF">AWJ20_587</name>
</gene>
<dbReference type="GO" id="GO:0030133">
    <property type="term" value="C:transport vesicle"/>
    <property type="evidence" value="ECO:0007669"/>
    <property type="project" value="TreeGrafter"/>
</dbReference>
<dbReference type="Proteomes" id="UP000189580">
    <property type="component" value="Chromosome a"/>
</dbReference>
<dbReference type="OrthoDB" id="7464126at2759"/>
<dbReference type="Gene3D" id="1.20.1270.60">
    <property type="entry name" value="Arfaptin homology (AH) domain/BAR domain"/>
    <property type="match status" value="1"/>
</dbReference>
<dbReference type="EMBL" id="CP014501">
    <property type="protein sequence ID" value="ANB12337.1"/>
    <property type="molecule type" value="Genomic_DNA"/>
</dbReference>
<dbReference type="GO" id="GO:0045022">
    <property type="term" value="P:early endosome to late endosome transport"/>
    <property type="evidence" value="ECO:0007669"/>
    <property type="project" value="TreeGrafter"/>
</dbReference>
<accession>A0A161HIJ5</accession>
<reference evidence="2 3" key="1">
    <citation type="submission" date="2016-02" db="EMBL/GenBank/DDBJ databases">
        <title>Complete genome sequence and transcriptome regulation of the pentose utilising yeast Sugiyamaella lignohabitans.</title>
        <authorList>
            <person name="Bellasio M."/>
            <person name="Peymann A."/>
            <person name="Valli M."/>
            <person name="Sipitzky M."/>
            <person name="Graf A."/>
            <person name="Sauer M."/>
            <person name="Marx H."/>
            <person name="Mattanovich D."/>
        </authorList>
    </citation>
    <scope>NUCLEOTIDE SEQUENCE [LARGE SCALE GENOMIC DNA]</scope>
    <source>
        <strain evidence="2 3">CBS 10342</strain>
    </source>
</reference>
<comment type="similarity">
    <text evidence="1">Belongs to the UPF0507 family.</text>
</comment>
<dbReference type="InterPro" id="IPR051248">
    <property type="entry name" value="UPF0507/Ank_repeat_27"/>
</dbReference>
<dbReference type="GO" id="GO:0005886">
    <property type="term" value="C:plasma membrane"/>
    <property type="evidence" value="ECO:0007669"/>
    <property type="project" value="TreeGrafter"/>
</dbReference>
<proteinExistence type="inferred from homology"/>
<evidence type="ECO:0008006" key="4">
    <source>
        <dbReference type="Google" id="ProtNLM"/>
    </source>
</evidence>
<dbReference type="RefSeq" id="XP_018734814.1">
    <property type="nucleotide sequence ID" value="XM_018882535.1"/>
</dbReference>
<dbReference type="GO" id="GO:0005769">
    <property type="term" value="C:early endosome"/>
    <property type="evidence" value="ECO:0007669"/>
    <property type="project" value="TreeGrafter"/>
</dbReference>
<dbReference type="KEGG" id="slb:AWJ20_587"/>
<dbReference type="AlphaFoldDB" id="A0A161HIJ5"/>
<dbReference type="InterPro" id="IPR027267">
    <property type="entry name" value="AH/BAR_dom_sf"/>
</dbReference>
<dbReference type="GO" id="GO:0005770">
    <property type="term" value="C:late endosome"/>
    <property type="evidence" value="ECO:0007669"/>
    <property type="project" value="TreeGrafter"/>
</dbReference>
<dbReference type="GeneID" id="30037635"/>
<dbReference type="PANTHER" id="PTHR24170:SF1">
    <property type="entry name" value="DOMAIN PROTEIN, PUTATIVE (AFU_ORTHOLOGUE AFUA_1G09870)-RELATED"/>
    <property type="match status" value="1"/>
</dbReference>
<keyword evidence="3" id="KW-1185">Reference proteome</keyword>
<evidence type="ECO:0000256" key="1">
    <source>
        <dbReference type="ARBA" id="ARBA00007428"/>
    </source>
</evidence>
<sequence>MASRQMIHEMEVRLNTFLRTLISHPTFGQHELLWEFILIQDMSQHQCIERSRRKLESRKEFQYEDFTLYGPADLESIEVFFDHARQETQKISSSLERLARIIGQLRNKYLNLAEAVKIFDERFSQVQFLRPIYDQVLKRDYVLSQSIQPLGFSVFSLEILAAASTSDSVLSALDRPVAMIQQLKQQDSILINSRALLAKLTAKSGWPLGMFEEKRERDINAVRDRIYHTQNEVERLSNDVKYAHISLASELGGFHTSQGAELHRLIQTFTQRMIEHEKERLNYLERLAATTRRFTASHHP</sequence>
<dbReference type="GO" id="GO:0000149">
    <property type="term" value="F:SNARE binding"/>
    <property type="evidence" value="ECO:0007669"/>
    <property type="project" value="TreeGrafter"/>
</dbReference>
<protein>
    <recommendedName>
        <fullName evidence="4">Sorting nexin/Vps5-like C-terminal domain-containing protein</fullName>
    </recommendedName>
</protein>
<dbReference type="GO" id="GO:0097422">
    <property type="term" value="C:tubular endosome"/>
    <property type="evidence" value="ECO:0007669"/>
    <property type="project" value="TreeGrafter"/>
</dbReference>